<dbReference type="InterPro" id="IPR013085">
    <property type="entry name" value="U1-CZ_Znf_C2H2"/>
</dbReference>
<keyword evidence="2" id="KW-0479">Metal-binding</keyword>
<dbReference type="Proteomes" id="UP000595140">
    <property type="component" value="Unassembled WGS sequence"/>
</dbReference>
<dbReference type="AlphaFoldDB" id="A0A484KQ91"/>
<evidence type="ECO:0000256" key="2">
    <source>
        <dbReference type="ARBA" id="ARBA00022723"/>
    </source>
</evidence>
<comment type="subcellular location">
    <subcellularLocation>
        <location evidence="1">Nucleus</location>
    </subcellularLocation>
</comment>
<keyword evidence="3" id="KW-0863">Zinc-finger</keyword>
<dbReference type="InterPro" id="IPR036236">
    <property type="entry name" value="Znf_C2H2_sf"/>
</dbReference>
<feature type="coiled-coil region" evidence="6">
    <location>
        <begin position="37"/>
        <end position="71"/>
    </location>
</feature>
<evidence type="ECO:0000256" key="6">
    <source>
        <dbReference type="SAM" id="Coils"/>
    </source>
</evidence>
<dbReference type="EMBL" id="OOIL02000657">
    <property type="protein sequence ID" value="VFQ67893.1"/>
    <property type="molecule type" value="Genomic_DNA"/>
</dbReference>
<evidence type="ECO:0000313" key="9">
    <source>
        <dbReference type="Proteomes" id="UP000595140"/>
    </source>
</evidence>
<dbReference type="InterPro" id="IPR040023">
    <property type="entry name" value="WBP4"/>
</dbReference>
<evidence type="ECO:0000259" key="7">
    <source>
        <dbReference type="PROSITE" id="PS50171"/>
    </source>
</evidence>
<accession>A0A484KQ91</accession>
<dbReference type="GO" id="GO:0003723">
    <property type="term" value="F:RNA binding"/>
    <property type="evidence" value="ECO:0007669"/>
    <property type="project" value="TreeGrafter"/>
</dbReference>
<evidence type="ECO:0000313" key="8">
    <source>
        <dbReference type="EMBL" id="VFQ67893.1"/>
    </source>
</evidence>
<evidence type="ECO:0000256" key="1">
    <source>
        <dbReference type="ARBA" id="ARBA00004123"/>
    </source>
</evidence>
<protein>
    <recommendedName>
        <fullName evidence="7">Matrin-type domain-containing protein</fullName>
    </recommendedName>
</protein>
<dbReference type="SUPFAM" id="SSF57667">
    <property type="entry name" value="beta-beta-alpha zinc fingers"/>
    <property type="match status" value="1"/>
</dbReference>
<keyword evidence="5" id="KW-0539">Nucleus</keyword>
<dbReference type="PROSITE" id="PS50171">
    <property type="entry name" value="ZF_MATRIN"/>
    <property type="match status" value="1"/>
</dbReference>
<dbReference type="Gene3D" id="3.30.160.60">
    <property type="entry name" value="Classic Zinc Finger"/>
    <property type="match status" value="1"/>
</dbReference>
<proteinExistence type="predicted"/>
<reference evidence="8 9" key="1">
    <citation type="submission" date="2018-04" db="EMBL/GenBank/DDBJ databases">
        <authorList>
            <person name="Vogel A."/>
        </authorList>
    </citation>
    <scope>NUCLEOTIDE SEQUENCE [LARGE SCALE GENOMIC DNA]</scope>
</reference>
<evidence type="ECO:0000256" key="5">
    <source>
        <dbReference type="ARBA" id="ARBA00023242"/>
    </source>
</evidence>
<organism evidence="8 9">
    <name type="scientific">Cuscuta campestris</name>
    <dbReference type="NCBI Taxonomy" id="132261"/>
    <lineage>
        <taxon>Eukaryota</taxon>
        <taxon>Viridiplantae</taxon>
        <taxon>Streptophyta</taxon>
        <taxon>Embryophyta</taxon>
        <taxon>Tracheophyta</taxon>
        <taxon>Spermatophyta</taxon>
        <taxon>Magnoliopsida</taxon>
        <taxon>eudicotyledons</taxon>
        <taxon>Gunneridae</taxon>
        <taxon>Pentapetalae</taxon>
        <taxon>asterids</taxon>
        <taxon>lamiids</taxon>
        <taxon>Solanales</taxon>
        <taxon>Convolvulaceae</taxon>
        <taxon>Cuscuteae</taxon>
        <taxon>Cuscuta</taxon>
        <taxon>Cuscuta subgen. Grammica</taxon>
        <taxon>Cuscuta sect. Cleistogrammica</taxon>
    </lineage>
</organism>
<dbReference type="InterPro" id="IPR000690">
    <property type="entry name" value="Matrin/U1-C_Znf_C2H2"/>
</dbReference>
<dbReference type="PANTHER" id="PTHR13173:SF10">
    <property type="entry name" value="WW DOMAIN-BINDING PROTEIN 4"/>
    <property type="match status" value="1"/>
</dbReference>
<keyword evidence="4" id="KW-0862">Zinc</keyword>
<evidence type="ECO:0000256" key="4">
    <source>
        <dbReference type="ARBA" id="ARBA00022833"/>
    </source>
</evidence>
<dbReference type="GO" id="GO:0008270">
    <property type="term" value="F:zinc ion binding"/>
    <property type="evidence" value="ECO:0007669"/>
    <property type="project" value="UniProtKB-KW"/>
</dbReference>
<dbReference type="InterPro" id="IPR003604">
    <property type="entry name" value="Matrin/U1-like-C_Znf_C2H2"/>
</dbReference>
<sequence length="145" mass="16514">MTEYWVSQGNKWCDFCKIFLSNNPSSVRNHELGQRHKDNVAQRLNSLRQEKTAKEKEQKEAARALEQIEASMFGLLCLHSKKSCILVKRKPNEVIRRISLKPKQVVKILLFLKIGGSMTAHQATITMGTTVVTMIQNLDSTTVML</sequence>
<feature type="domain" description="Matrin-type" evidence="7">
    <location>
        <begin position="11"/>
        <end position="42"/>
    </location>
</feature>
<name>A0A484KQ91_9ASTE</name>
<gene>
    <name evidence="8" type="ORF">CCAM_LOCUS9669</name>
</gene>
<dbReference type="Pfam" id="PF06220">
    <property type="entry name" value="zf-U1"/>
    <property type="match status" value="1"/>
</dbReference>
<dbReference type="GO" id="GO:0071011">
    <property type="term" value="C:precatalytic spliceosome"/>
    <property type="evidence" value="ECO:0007669"/>
    <property type="project" value="TreeGrafter"/>
</dbReference>
<keyword evidence="9" id="KW-1185">Reference proteome</keyword>
<dbReference type="GO" id="GO:0000398">
    <property type="term" value="P:mRNA splicing, via spliceosome"/>
    <property type="evidence" value="ECO:0007669"/>
    <property type="project" value="InterPro"/>
</dbReference>
<keyword evidence="6" id="KW-0175">Coiled coil</keyword>
<evidence type="ECO:0000256" key="3">
    <source>
        <dbReference type="ARBA" id="ARBA00022771"/>
    </source>
</evidence>
<dbReference type="PANTHER" id="PTHR13173">
    <property type="entry name" value="WW DOMAIN BINDING PROTEIN 4"/>
    <property type="match status" value="1"/>
</dbReference>
<dbReference type="OrthoDB" id="191651at2759"/>
<dbReference type="SMART" id="SM00451">
    <property type="entry name" value="ZnF_U1"/>
    <property type="match status" value="1"/>
</dbReference>